<comment type="caution">
    <text evidence="3">The sequence shown here is derived from an EMBL/GenBank/DDBJ whole genome shotgun (WGS) entry which is preliminary data.</text>
</comment>
<evidence type="ECO:0000259" key="2">
    <source>
        <dbReference type="Pfam" id="PF00931"/>
    </source>
</evidence>
<dbReference type="SUPFAM" id="SSF52540">
    <property type="entry name" value="P-loop containing nucleoside triphosphate hydrolases"/>
    <property type="match status" value="1"/>
</dbReference>
<accession>A0ABX1BN99</accession>
<dbReference type="PRINTS" id="PR00364">
    <property type="entry name" value="DISEASERSIST"/>
</dbReference>
<dbReference type="SUPFAM" id="SSF48452">
    <property type="entry name" value="TPR-like"/>
    <property type="match status" value="3"/>
</dbReference>
<evidence type="ECO:0000313" key="3">
    <source>
        <dbReference type="EMBL" id="NJP97942.1"/>
    </source>
</evidence>
<dbReference type="PANTHER" id="PTHR46082">
    <property type="entry name" value="ATP/GTP-BINDING PROTEIN-RELATED"/>
    <property type="match status" value="1"/>
</dbReference>
<sequence>MREQEDPGRSEAPATDERPPLATGTASSSESDAGGVRMYARASGHGRIHQAGRDLIQYRTVLPEAALRPVAEVAAPPSLVKVPGNRQVFVGRGPELAKLEAALGTAGPVVVAAVHGLGGVGKSTLAARYAWAQTGQRNPVWWITADSPESVRAGLAELAVALQPELASALPPESLAERALGWLASHDGWLLVLDDVTDVEDATLVLDRAPSGRVLLTSRLGEGWHRLDARVLPLDVLSERDAIELVARIMGHRPAAPGRPDLDGVRELVAELGCLPLAVEQAAAYMRQARLTPRAYLEALRERPAVLYDQAARGSDAERSVARIWRLTLDRLADVPMAGRVLRVLAWYGAEPIPRTLLDRLDAPDVRHALGELAAYDMIALDGAAVTVHRLVQAVARTPGQDDPHRRPADIEEARELATGLLVDALPEPRALGASPAWRALLPHITALTERVSPETDTVATARLLNRTGVLLLDEGASQRALGCFERAYAAYRARLGPDHQDTLQARANVAGAYLKMGRLDQAIPLLEATLADQERALVFGPDNPGALNTRNILAMAYQDAGNLAKAIPLLEETLSGRERVLGRDDPATLISRLNLAAAHREAGDLGTAIPLLESTLADCERVLRFAHSDTLAVRHVLATAYQDAGLPRRAIEMFEDTIAIQKVVLGDDHPAVLISRDNLAGAYLKAGEPDRAVSLFEAVVADFERVLDPDHPDLFIARNNLADAYLRTGRPREALPLLEATLADRMRVLSPDHADLLASFNNLARAYAAVGDLDRAIPLLERTLAGCERVLGADHPRTREVRDALASLRRAAGERS</sequence>
<dbReference type="InterPro" id="IPR002182">
    <property type="entry name" value="NB-ARC"/>
</dbReference>
<keyword evidence="4" id="KW-1185">Reference proteome</keyword>
<organism evidence="3 4">
    <name type="scientific">Nonomuraea composti</name>
    <dbReference type="NCBI Taxonomy" id="2720023"/>
    <lineage>
        <taxon>Bacteria</taxon>
        <taxon>Bacillati</taxon>
        <taxon>Actinomycetota</taxon>
        <taxon>Actinomycetes</taxon>
        <taxon>Streptosporangiales</taxon>
        <taxon>Streptosporangiaceae</taxon>
        <taxon>Nonomuraea</taxon>
    </lineage>
</organism>
<dbReference type="Gene3D" id="1.25.40.10">
    <property type="entry name" value="Tetratricopeptide repeat domain"/>
    <property type="match status" value="2"/>
</dbReference>
<reference evidence="3 4" key="1">
    <citation type="submission" date="2020-03" db="EMBL/GenBank/DDBJ databases">
        <title>WGS of actinomycetes isolated from Thailand.</title>
        <authorList>
            <person name="Thawai C."/>
        </authorList>
    </citation>
    <scope>NUCLEOTIDE SEQUENCE [LARGE SCALE GENOMIC DNA]</scope>
    <source>
        <strain evidence="3 4">FMUSA5-5</strain>
    </source>
</reference>
<dbReference type="PANTHER" id="PTHR46082:SF6">
    <property type="entry name" value="AAA+ ATPASE DOMAIN-CONTAINING PROTEIN-RELATED"/>
    <property type="match status" value="1"/>
</dbReference>
<dbReference type="InterPro" id="IPR011990">
    <property type="entry name" value="TPR-like_helical_dom_sf"/>
</dbReference>
<feature type="compositionally biased region" description="Basic and acidic residues" evidence="1">
    <location>
        <begin position="1"/>
        <end position="19"/>
    </location>
</feature>
<proteinExistence type="predicted"/>
<dbReference type="Pfam" id="PF00931">
    <property type="entry name" value="NB-ARC"/>
    <property type="match status" value="1"/>
</dbReference>
<dbReference type="InterPro" id="IPR027417">
    <property type="entry name" value="P-loop_NTPase"/>
</dbReference>
<dbReference type="Pfam" id="PF13424">
    <property type="entry name" value="TPR_12"/>
    <property type="match status" value="4"/>
</dbReference>
<name>A0ABX1BN99_9ACTN</name>
<dbReference type="InterPro" id="IPR053137">
    <property type="entry name" value="NLR-like"/>
</dbReference>
<dbReference type="RefSeq" id="WP_168020921.1">
    <property type="nucleotide sequence ID" value="NZ_JAATEP010000077.1"/>
</dbReference>
<feature type="region of interest" description="Disordered" evidence="1">
    <location>
        <begin position="1"/>
        <end position="34"/>
    </location>
</feature>
<feature type="domain" description="NB-ARC" evidence="2">
    <location>
        <begin position="109"/>
        <end position="251"/>
    </location>
</feature>
<dbReference type="Gene3D" id="3.40.50.300">
    <property type="entry name" value="P-loop containing nucleotide triphosphate hydrolases"/>
    <property type="match status" value="1"/>
</dbReference>
<evidence type="ECO:0000256" key="1">
    <source>
        <dbReference type="SAM" id="MobiDB-lite"/>
    </source>
</evidence>
<protein>
    <submittedName>
        <fullName evidence="3">Tetratricopeptide repeat protein</fullName>
    </submittedName>
</protein>
<dbReference type="EMBL" id="JAATEP010000077">
    <property type="protein sequence ID" value="NJP97942.1"/>
    <property type="molecule type" value="Genomic_DNA"/>
</dbReference>
<evidence type="ECO:0000313" key="4">
    <source>
        <dbReference type="Proteomes" id="UP000696294"/>
    </source>
</evidence>
<dbReference type="Proteomes" id="UP000696294">
    <property type="component" value="Unassembled WGS sequence"/>
</dbReference>
<gene>
    <name evidence="3" type="ORF">HCN51_52440</name>
</gene>